<sequence length="168" mass="17881">MGTDLFWLFTAVMLFAAFGVVLNRNPIASALCLILTLLAQAGLFATLDSYFLAAIQVWVYAGAVMVLFLFIIMLLDIKKEEAQPFQWSSGLAAFVLAAVLAGAFIELARSGAAAPMPPQPAGPGGDWVTAIARVLFGRYLLALESVGVLLLLAMVGVVVFARTRASRT</sequence>
<dbReference type="AlphaFoldDB" id="A0A8J2BR65"/>
<comment type="subcellular location">
    <subcellularLocation>
        <location evidence="2">Cell membrane</location>
        <topology evidence="2">Multi-pass membrane protein</topology>
    </subcellularLocation>
</comment>
<evidence type="ECO:0000313" key="3">
    <source>
        <dbReference type="EMBL" id="CAF0700760.1"/>
    </source>
</evidence>
<name>A0A8J2BR65_9BACT</name>
<dbReference type="Gene3D" id="1.20.120.1200">
    <property type="entry name" value="NADH-ubiquinone/plastoquinone oxidoreductase chain 6, subunit NuoJ"/>
    <property type="match status" value="1"/>
</dbReference>
<dbReference type="GO" id="GO:0005886">
    <property type="term" value="C:plasma membrane"/>
    <property type="evidence" value="ECO:0007669"/>
    <property type="project" value="UniProtKB-SubCell"/>
</dbReference>
<dbReference type="GO" id="GO:0048038">
    <property type="term" value="F:quinone binding"/>
    <property type="evidence" value="ECO:0007669"/>
    <property type="project" value="UniProtKB-UniRule"/>
</dbReference>
<dbReference type="Proteomes" id="UP000663859">
    <property type="component" value="Unassembled WGS sequence"/>
</dbReference>
<feature type="transmembrane region" description="Helical" evidence="2">
    <location>
        <begin position="139"/>
        <end position="161"/>
    </location>
</feature>
<dbReference type="Pfam" id="PF00499">
    <property type="entry name" value="Oxidored_q3"/>
    <property type="match status" value="1"/>
</dbReference>
<comment type="function">
    <text evidence="2">NDH-1 shuttles electrons from NADH, via FMN and iron-sulfur (Fe-S) centers, to quinones in the respiratory chain. Couples the redox reaction to proton translocation (for every two electrons transferred, four hydrogen ions are translocated across the cytoplasmic membrane), and thus conserves the redox energy in a proton gradient.</text>
</comment>
<comment type="catalytic activity">
    <reaction evidence="2">
        <text>a quinone + NADH + 5 H(+)(in) = a quinol + NAD(+) + 4 H(+)(out)</text>
        <dbReference type="Rhea" id="RHEA:57888"/>
        <dbReference type="ChEBI" id="CHEBI:15378"/>
        <dbReference type="ChEBI" id="CHEBI:24646"/>
        <dbReference type="ChEBI" id="CHEBI:57540"/>
        <dbReference type="ChEBI" id="CHEBI:57945"/>
        <dbReference type="ChEBI" id="CHEBI:132124"/>
    </reaction>
</comment>
<feature type="transmembrane region" description="Helical" evidence="2">
    <location>
        <begin position="57"/>
        <end position="75"/>
    </location>
</feature>
<dbReference type="InterPro" id="IPR001457">
    <property type="entry name" value="NADH_UbQ/plastoQ_OxRdtase_su6"/>
</dbReference>
<feature type="transmembrane region" description="Helical" evidence="2">
    <location>
        <begin position="6"/>
        <end position="23"/>
    </location>
</feature>
<accession>A0A8J2BR65</accession>
<comment type="similarity">
    <text evidence="1 2">Belongs to the complex I subunit 6 family.</text>
</comment>
<keyword evidence="4" id="KW-1185">Reference proteome</keyword>
<protein>
    <recommendedName>
        <fullName evidence="2">NADH-quinone oxidoreductase subunit J</fullName>
        <ecNumber evidence="2">7.1.1.-</ecNumber>
    </recommendedName>
</protein>
<evidence type="ECO:0000256" key="1">
    <source>
        <dbReference type="ARBA" id="ARBA00005698"/>
    </source>
</evidence>
<keyword evidence="2" id="KW-0472">Membrane</keyword>
<dbReference type="InterPro" id="IPR042106">
    <property type="entry name" value="Nuo/plastoQ_OxRdtase_6_NuoJ"/>
</dbReference>
<evidence type="ECO:0000256" key="2">
    <source>
        <dbReference type="RuleBase" id="RU004429"/>
    </source>
</evidence>
<dbReference type="EC" id="7.1.1.-" evidence="2"/>
<dbReference type="GO" id="GO:0008137">
    <property type="term" value="F:NADH dehydrogenase (ubiquinone) activity"/>
    <property type="evidence" value="ECO:0007669"/>
    <property type="project" value="UniProtKB-UniRule"/>
</dbReference>
<dbReference type="RefSeq" id="WP_174582170.1">
    <property type="nucleotide sequence ID" value="NZ_CAJNOB010000034.1"/>
</dbReference>
<dbReference type="EMBL" id="CAJNOB010000034">
    <property type="protein sequence ID" value="CAF0700760.1"/>
    <property type="molecule type" value="Genomic_DNA"/>
</dbReference>
<keyword evidence="2" id="KW-0520">NAD</keyword>
<proteinExistence type="inferred from homology"/>
<organism evidence="3 4">
    <name type="scientific">Candidatus Methylacidithermus pantelleriae</name>
    <dbReference type="NCBI Taxonomy" id="2744239"/>
    <lineage>
        <taxon>Bacteria</taxon>
        <taxon>Pseudomonadati</taxon>
        <taxon>Verrucomicrobiota</taxon>
        <taxon>Methylacidiphilae</taxon>
        <taxon>Methylacidiphilales</taxon>
        <taxon>Methylacidiphilaceae</taxon>
        <taxon>Candidatus Methylacidithermus</taxon>
    </lineage>
</organism>
<comment type="caution">
    <text evidence="3">The sequence shown here is derived from an EMBL/GenBank/DDBJ whole genome shotgun (WGS) entry which is preliminary data.</text>
</comment>
<keyword evidence="2" id="KW-0874">Quinone</keyword>
<keyword evidence="2" id="KW-0812">Transmembrane</keyword>
<keyword evidence="2" id="KW-1133">Transmembrane helix</keyword>
<reference evidence="3" key="1">
    <citation type="submission" date="2021-02" db="EMBL/GenBank/DDBJ databases">
        <authorList>
            <person name="Cremers G."/>
            <person name="Picone N."/>
        </authorList>
    </citation>
    <scope>NUCLEOTIDE SEQUENCE</scope>
    <source>
        <strain evidence="3">PQ17</strain>
    </source>
</reference>
<dbReference type="PANTHER" id="PTHR33269">
    <property type="entry name" value="NADH-UBIQUINONE OXIDOREDUCTASE CHAIN 6"/>
    <property type="match status" value="1"/>
</dbReference>
<evidence type="ECO:0000313" key="4">
    <source>
        <dbReference type="Proteomes" id="UP000663859"/>
    </source>
</evidence>
<gene>
    <name evidence="3" type="ORF">MPNT_40024</name>
</gene>
<dbReference type="PANTHER" id="PTHR33269:SF17">
    <property type="entry name" value="NADH-UBIQUINONE OXIDOREDUCTASE CHAIN 6"/>
    <property type="match status" value="1"/>
</dbReference>
<keyword evidence="2" id="KW-1003">Cell membrane</keyword>
<feature type="transmembrane region" description="Helical" evidence="2">
    <location>
        <begin position="30"/>
        <end position="51"/>
    </location>
</feature>
<feature type="transmembrane region" description="Helical" evidence="2">
    <location>
        <begin position="87"/>
        <end position="108"/>
    </location>
</feature>